<name>A0A6M3MIQ0_9ZZZZ</name>
<proteinExistence type="predicted"/>
<feature type="domain" description="SF4 helicase" evidence="1">
    <location>
        <begin position="168"/>
        <end position="325"/>
    </location>
</feature>
<dbReference type="GO" id="GO:0006260">
    <property type="term" value="P:DNA replication"/>
    <property type="evidence" value="ECO:0007669"/>
    <property type="project" value="InterPro"/>
</dbReference>
<dbReference type="EMBL" id="MT143887">
    <property type="protein sequence ID" value="QJB04662.1"/>
    <property type="molecule type" value="Genomic_DNA"/>
</dbReference>
<gene>
    <name evidence="2" type="ORF">MM171A00291_0018</name>
    <name evidence="3" type="ORF">MM171B00223_0039</name>
</gene>
<accession>A0A6M3MIQ0</accession>
<dbReference type="GO" id="GO:0003678">
    <property type="term" value="F:DNA helicase activity"/>
    <property type="evidence" value="ECO:0007669"/>
    <property type="project" value="InterPro"/>
</dbReference>
<keyword evidence="3" id="KW-0067">ATP-binding</keyword>
<dbReference type="InterPro" id="IPR007694">
    <property type="entry name" value="DNA_helicase_DnaB-like_C"/>
</dbReference>
<evidence type="ECO:0000313" key="3">
    <source>
        <dbReference type="EMBL" id="QJB04662.1"/>
    </source>
</evidence>
<sequence length="409" mass="47177">MKSIIKQAITGDPEVFDRIKPHMVPVPFNIIYTAIYNVHKAGKVSEDAVIEALNKPKSQPKQVEQLKNILKSGDYYVQEHLSIAENEYGKRLLDDAIEKLQAVGKHFTLSEAEIALKTASQQITDMRQEDDFQSDDEILENHFERIETNTLENKLMIDKAHWALQSIFGSYISPRMYVIGGNPSMAKNFLGDNLAVELSKSYQGIYWSLDNSISETSLSLTAIRSGVKYNNLYEGIVTTEEKIRIARLKYEKVFITSKEKKGYELYGCIDKMFRSGYKPRWIIFDYLQLMPIDSSGNPAYEYAQLSKYIKRLCIAFDMAVIVYSQAIPPDDKKKYANNTSQEDVPPKQYHRFRLEDTQWTKALGQDAYFVCGMEGYREDNEKYVNVVKDKRHGLRRQLIKYKPETGQLV</sequence>
<dbReference type="GO" id="GO:0005829">
    <property type="term" value="C:cytosol"/>
    <property type="evidence" value="ECO:0007669"/>
    <property type="project" value="TreeGrafter"/>
</dbReference>
<dbReference type="Pfam" id="PF03796">
    <property type="entry name" value="DnaB_C"/>
    <property type="match status" value="1"/>
</dbReference>
<keyword evidence="3" id="KW-0347">Helicase</keyword>
<dbReference type="SUPFAM" id="SSF52540">
    <property type="entry name" value="P-loop containing nucleoside triphosphate hydrolases"/>
    <property type="match status" value="1"/>
</dbReference>
<dbReference type="PANTHER" id="PTHR30153:SF2">
    <property type="entry name" value="REPLICATIVE DNA HELICASE"/>
    <property type="match status" value="1"/>
</dbReference>
<dbReference type="PANTHER" id="PTHR30153">
    <property type="entry name" value="REPLICATIVE DNA HELICASE DNAB"/>
    <property type="match status" value="1"/>
</dbReference>
<protein>
    <submittedName>
        <fullName evidence="3">Putative helicase</fullName>
    </submittedName>
</protein>
<evidence type="ECO:0000259" key="1">
    <source>
        <dbReference type="Pfam" id="PF03796"/>
    </source>
</evidence>
<dbReference type="EMBL" id="MT143699">
    <property type="protein sequence ID" value="QJB00710.1"/>
    <property type="molecule type" value="Genomic_DNA"/>
</dbReference>
<reference evidence="3" key="1">
    <citation type="submission" date="2020-03" db="EMBL/GenBank/DDBJ databases">
        <title>The deep terrestrial virosphere.</title>
        <authorList>
            <person name="Holmfeldt K."/>
            <person name="Nilsson E."/>
            <person name="Simone D."/>
            <person name="Lopez-Fernandez M."/>
            <person name="Wu X."/>
            <person name="de Brujin I."/>
            <person name="Lundin D."/>
            <person name="Andersson A."/>
            <person name="Bertilsson S."/>
            <person name="Dopson M."/>
        </authorList>
    </citation>
    <scope>NUCLEOTIDE SEQUENCE</scope>
    <source>
        <strain evidence="2">MM171A00291</strain>
        <strain evidence="3">MM171B00223</strain>
    </source>
</reference>
<dbReference type="GO" id="GO:0005524">
    <property type="term" value="F:ATP binding"/>
    <property type="evidence" value="ECO:0007669"/>
    <property type="project" value="InterPro"/>
</dbReference>
<evidence type="ECO:0000313" key="2">
    <source>
        <dbReference type="EMBL" id="QJB00710.1"/>
    </source>
</evidence>
<dbReference type="Gene3D" id="3.40.50.300">
    <property type="entry name" value="P-loop containing nucleotide triphosphate hydrolases"/>
    <property type="match status" value="1"/>
</dbReference>
<keyword evidence="3" id="KW-0378">Hydrolase</keyword>
<organism evidence="3">
    <name type="scientific">viral metagenome</name>
    <dbReference type="NCBI Taxonomy" id="1070528"/>
    <lineage>
        <taxon>unclassified sequences</taxon>
        <taxon>metagenomes</taxon>
        <taxon>organismal metagenomes</taxon>
    </lineage>
</organism>
<dbReference type="InterPro" id="IPR027417">
    <property type="entry name" value="P-loop_NTPase"/>
</dbReference>
<keyword evidence="3" id="KW-0547">Nucleotide-binding</keyword>
<dbReference type="AlphaFoldDB" id="A0A6M3MIQ0"/>